<keyword evidence="2" id="KW-1185">Reference proteome</keyword>
<protein>
    <recommendedName>
        <fullName evidence="3">Immunoglobulin subtype domain-containing protein</fullName>
    </recommendedName>
</protein>
<accession>A0ABN8QNR9</accession>
<evidence type="ECO:0008006" key="3">
    <source>
        <dbReference type="Google" id="ProtNLM"/>
    </source>
</evidence>
<name>A0ABN8QNR9_9CNID</name>
<proteinExistence type="predicted"/>
<sequence>MLFFSIADVKARNNFACINFVVSVDSYRQLSTLKHVPLLLTDPVGSSALAVKPINSGIVLYDGKRTYDPVLGVFTGTRQPFLIQTSGRFMMLTLNSWCWSTLCIFKGAYYTTEEKPRIRVPLAEWRTVPNHYIWFLLEGTPPINLTLVNTSTSSEGGFITKGFQINRTGTYKYTLLAENNEGNDSKTVDVTVLDCNHWCRSTGSITYGQVTNEHNCSESNITHDWNCIPTTTTKL</sequence>
<dbReference type="EMBL" id="CALNXI010001389">
    <property type="protein sequence ID" value="CAH3167427.1"/>
    <property type="molecule type" value="Genomic_DNA"/>
</dbReference>
<reference evidence="1 2" key="1">
    <citation type="submission" date="2022-05" db="EMBL/GenBank/DDBJ databases">
        <authorList>
            <consortium name="Genoscope - CEA"/>
            <person name="William W."/>
        </authorList>
    </citation>
    <scope>NUCLEOTIDE SEQUENCE [LARGE SCALE GENOMIC DNA]</scope>
</reference>
<evidence type="ECO:0000313" key="1">
    <source>
        <dbReference type="EMBL" id="CAH3167427.1"/>
    </source>
</evidence>
<organism evidence="1 2">
    <name type="scientific">Porites evermanni</name>
    <dbReference type="NCBI Taxonomy" id="104178"/>
    <lineage>
        <taxon>Eukaryota</taxon>
        <taxon>Metazoa</taxon>
        <taxon>Cnidaria</taxon>
        <taxon>Anthozoa</taxon>
        <taxon>Hexacorallia</taxon>
        <taxon>Scleractinia</taxon>
        <taxon>Fungiina</taxon>
        <taxon>Poritidae</taxon>
        <taxon>Porites</taxon>
    </lineage>
</organism>
<comment type="caution">
    <text evidence="1">The sequence shown here is derived from an EMBL/GenBank/DDBJ whole genome shotgun (WGS) entry which is preliminary data.</text>
</comment>
<evidence type="ECO:0000313" key="2">
    <source>
        <dbReference type="Proteomes" id="UP001159427"/>
    </source>
</evidence>
<dbReference type="Proteomes" id="UP001159427">
    <property type="component" value="Unassembled WGS sequence"/>
</dbReference>
<gene>
    <name evidence="1" type="ORF">PEVE_00006020</name>
</gene>